<sequence>MRVRTGGGHGGALLNGDWLARGWAREAAAGRRCAVVHSSVTCDK</sequence>
<protein>
    <submittedName>
        <fullName evidence="1">Uncharacterized protein</fullName>
    </submittedName>
</protein>
<dbReference type="EMBL" id="CP003219">
    <property type="protein sequence ID" value="AEW92443.1"/>
    <property type="molecule type" value="Genomic_DNA"/>
</dbReference>
<dbReference type="KEGG" id="scy:SCATT_00720"/>
<dbReference type="HOGENOM" id="CLU_3222477_0_0_11"/>
<accession>G8WYQ3</accession>
<evidence type="ECO:0000313" key="2">
    <source>
        <dbReference type="Proteomes" id="UP000007842"/>
    </source>
</evidence>
<name>G8WYQ3_STREN</name>
<proteinExistence type="predicted"/>
<dbReference type="Proteomes" id="UP000007842">
    <property type="component" value="Chromosome"/>
</dbReference>
<organism evidence="1 2">
    <name type="scientific">Streptantibioticus cattleyicolor (strain ATCC 35852 / DSM 46488 / JCM 4925 / NBRC 14057 / NRRL 8057)</name>
    <name type="common">Streptomyces cattleya</name>
    <dbReference type="NCBI Taxonomy" id="1003195"/>
    <lineage>
        <taxon>Bacteria</taxon>
        <taxon>Bacillati</taxon>
        <taxon>Actinomycetota</taxon>
        <taxon>Actinomycetes</taxon>
        <taxon>Kitasatosporales</taxon>
        <taxon>Streptomycetaceae</taxon>
        <taxon>Streptantibioticus</taxon>
    </lineage>
</organism>
<dbReference type="STRING" id="1003195.SCATT_00720"/>
<dbReference type="AlphaFoldDB" id="G8WYQ3"/>
<gene>
    <name evidence="1" type="ordered locus">SCATT_00720</name>
</gene>
<evidence type="ECO:0000313" key="1">
    <source>
        <dbReference type="EMBL" id="AEW92443.1"/>
    </source>
</evidence>
<reference evidence="2" key="1">
    <citation type="submission" date="2011-12" db="EMBL/GenBank/DDBJ databases">
        <title>Complete genome sequence of Streptomyces cattleya strain DSM 46488.</title>
        <authorList>
            <person name="Ou H.-Y."/>
            <person name="Li P."/>
            <person name="Zhao C."/>
            <person name="O'Hagan D."/>
            <person name="Deng Z."/>
        </authorList>
    </citation>
    <scope>NUCLEOTIDE SEQUENCE [LARGE SCALE GENOMIC DNA]</scope>
    <source>
        <strain evidence="2">ATCC 35852 / DSM 46488 / JCM 4925 / NBRC 14057 / NRRL 8057</strain>
    </source>
</reference>
<keyword evidence="2" id="KW-1185">Reference proteome</keyword>